<keyword evidence="7" id="KW-1185">Reference proteome</keyword>
<evidence type="ECO:0000256" key="5">
    <source>
        <dbReference type="SAM" id="Phobius"/>
    </source>
</evidence>
<protein>
    <submittedName>
        <fullName evidence="6">CDP-alcohol phosphatidyltransferase</fullName>
    </submittedName>
</protein>
<dbReference type="OrthoDB" id="8541463at2"/>
<evidence type="ECO:0000256" key="3">
    <source>
        <dbReference type="ARBA" id="ARBA00023136"/>
    </source>
</evidence>
<feature type="transmembrane region" description="Helical" evidence="5">
    <location>
        <begin position="181"/>
        <end position="201"/>
    </location>
</feature>
<dbReference type="PANTHER" id="PTHR10414">
    <property type="entry name" value="ETHANOLAMINEPHOSPHOTRANSFERASE"/>
    <property type="match status" value="1"/>
</dbReference>
<dbReference type="GO" id="GO:0008654">
    <property type="term" value="P:phospholipid biosynthetic process"/>
    <property type="evidence" value="ECO:0007669"/>
    <property type="project" value="InterPro"/>
</dbReference>
<dbReference type="Gene3D" id="1.20.120.1760">
    <property type="match status" value="1"/>
</dbReference>
<name>A0A1I6JZR6_9SPHN</name>
<evidence type="ECO:0000256" key="4">
    <source>
        <dbReference type="RuleBase" id="RU003750"/>
    </source>
</evidence>
<keyword evidence="5" id="KW-0812">Transmembrane</keyword>
<proteinExistence type="inferred from homology"/>
<sequence length="368" mass="40321">MMNIAIVGDAPARLWSLTGRERITRIARAQGLGLVDAPASATILANAAFAFEPLWLRHVAAHPGMVLTLGGVPVLAHVPHPGRAAAVAAAMAAMAPADVAGLDVLAGEDKPELVNPALRKRIRPFVDRLLPETVRPLQEASYSASYKGVTDLLTKYLWPRWAFHLTRAAAHLGITPNQVTLVGFIACVAATFLFAYGWYWAGIASGMVLMVLDTVDGKLARCTITSSKWGNVFDHGIDLIHPPFWWVAWIWGLTPYGRPLPAETVTWVLAVILGGYVVQRLIEGAFMRLFGGMHIHVWRRIDSQFRLITARRNPNMVILFAAMLFARPDLGIVAVAWWTAISLAVHMIQLIQALIARSQGRAVISWLD</sequence>
<gene>
    <name evidence="6" type="ORF">SAMN05192580_1126</name>
</gene>
<dbReference type="InterPro" id="IPR000462">
    <property type="entry name" value="CDP-OH_P_trans"/>
</dbReference>
<dbReference type="RefSeq" id="WP_093311965.1">
    <property type="nucleotide sequence ID" value="NZ_FOZG01000001.1"/>
</dbReference>
<comment type="subcellular location">
    <subcellularLocation>
        <location evidence="1">Membrane</location>
    </subcellularLocation>
</comment>
<dbReference type="InterPro" id="IPR014472">
    <property type="entry name" value="CHOPT"/>
</dbReference>
<evidence type="ECO:0000313" key="7">
    <source>
        <dbReference type="Proteomes" id="UP000198824"/>
    </source>
</evidence>
<dbReference type="InterPro" id="IPR048254">
    <property type="entry name" value="CDP_ALCOHOL_P_TRANSF_CS"/>
</dbReference>
<dbReference type="STRING" id="1166337.SAMN05192580_1126"/>
<dbReference type="PANTHER" id="PTHR10414:SF37">
    <property type="entry name" value="BB IN A BOXCAR, ISOFORM C"/>
    <property type="match status" value="1"/>
</dbReference>
<evidence type="ECO:0000313" key="6">
    <source>
        <dbReference type="EMBL" id="SFR84368.1"/>
    </source>
</evidence>
<dbReference type="AlphaFoldDB" id="A0A1I6JZR6"/>
<keyword evidence="3 5" id="KW-0472">Membrane</keyword>
<dbReference type="Proteomes" id="UP000198824">
    <property type="component" value="Unassembled WGS sequence"/>
</dbReference>
<dbReference type="GO" id="GO:0016020">
    <property type="term" value="C:membrane"/>
    <property type="evidence" value="ECO:0007669"/>
    <property type="project" value="UniProtKB-SubCell"/>
</dbReference>
<organism evidence="6 7">
    <name type="scientific">Sphingomonas jatrophae</name>
    <dbReference type="NCBI Taxonomy" id="1166337"/>
    <lineage>
        <taxon>Bacteria</taxon>
        <taxon>Pseudomonadati</taxon>
        <taxon>Pseudomonadota</taxon>
        <taxon>Alphaproteobacteria</taxon>
        <taxon>Sphingomonadales</taxon>
        <taxon>Sphingomonadaceae</taxon>
        <taxon>Sphingomonas</taxon>
    </lineage>
</organism>
<comment type="similarity">
    <text evidence="4">Belongs to the CDP-alcohol phosphatidyltransferase class-I family.</text>
</comment>
<evidence type="ECO:0000256" key="2">
    <source>
        <dbReference type="ARBA" id="ARBA00022679"/>
    </source>
</evidence>
<feature type="transmembrane region" description="Helical" evidence="5">
    <location>
        <begin position="265"/>
        <end position="286"/>
    </location>
</feature>
<accession>A0A1I6JZR6</accession>
<keyword evidence="5" id="KW-1133">Transmembrane helix</keyword>
<dbReference type="InterPro" id="IPR043130">
    <property type="entry name" value="CDP-OH_PTrfase_TM_dom"/>
</dbReference>
<keyword evidence="2 4" id="KW-0808">Transferase</keyword>
<dbReference type="EMBL" id="FOZG01000001">
    <property type="protein sequence ID" value="SFR84368.1"/>
    <property type="molecule type" value="Genomic_DNA"/>
</dbReference>
<dbReference type="PROSITE" id="PS00379">
    <property type="entry name" value="CDP_ALCOHOL_P_TRANSF"/>
    <property type="match status" value="1"/>
</dbReference>
<evidence type="ECO:0000256" key="1">
    <source>
        <dbReference type="ARBA" id="ARBA00004370"/>
    </source>
</evidence>
<dbReference type="Pfam" id="PF01066">
    <property type="entry name" value="CDP-OH_P_transf"/>
    <property type="match status" value="1"/>
</dbReference>
<reference evidence="6 7" key="1">
    <citation type="submission" date="2016-10" db="EMBL/GenBank/DDBJ databases">
        <authorList>
            <person name="de Groot N.N."/>
        </authorList>
    </citation>
    <scope>NUCLEOTIDE SEQUENCE [LARGE SCALE GENOMIC DNA]</scope>
    <source>
        <strain evidence="6 7">S5-249</strain>
    </source>
</reference>
<dbReference type="GO" id="GO:0016780">
    <property type="term" value="F:phosphotransferase activity, for other substituted phosphate groups"/>
    <property type="evidence" value="ECO:0007669"/>
    <property type="project" value="InterPro"/>
</dbReference>